<dbReference type="EMBL" id="JAEMHM010000021">
    <property type="protein sequence ID" value="MBJ6727178.1"/>
    <property type="molecule type" value="Genomic_DNA"/>
</dbReference>
<comment type="caution">
    <text evidence="1">The sequence shown here is derived from an EMBL/GenBank/DDBJ whole genome shotgun (WGS) entry which is preliminary data.</text>
</comment>
<gene>
    <name evidence="1" type="ORF">JFN93_20900</name>
</gene>
<accession>A0A8J7M1W5</accession>
<evidence type="ECO:0000313" key="1">
    <source>
        <dbReference type="EMBL" id="MBJ6727178.1"/>
    </source>
</evidence>
<sequence>MALTLPESDWKYLKRIKDELLADLCRRINEKAVRIVQRPGLTEHEKYQKLYRHIEDSDKIVANCFDDWRHSNLWLKVVCLRKHKLLSDDHLKSLSGELRDRLELLNPQA</sequence>
<dbReference type="AlphaFoldDB" id="A0A8J7M1W5"/>
<name>A0A8J7M1W5_9BACT</name>
<proteinExistence type="predicted"/>
<dbReference type="RefSeq" id="WP_199386095.1">
    <property type="nucleotide sequence ID" value="NZ_JAEMHM010000021.1"/>
</dbReference>
<keyword evidence="2" id="KW-1185">Reference proteome</keyword>
<reference evidence="1" key="1">
    <citation type="submission" date="2020-12" db="EMBL/GenBank/DDBJ databases">
        <title>Geomonas sp. Red875, isolated from river sediment.</title>
        <authorList>
            <person name="Xu Z."/>
            <person name="Zhang Z."/>
            <person name="Masuda Y."/>
            <person name="Itoh H."/>
            <person name="Senoo K."/>
        </authorList>
    </citation>
    <scope>NUCLEOTIDE SEQUENCE</scope>
    <source>
        <strain evidence="1">Red875</strain>
    </source>
</reference>
<evidence type="ECO:0000313" key="2">
    <source>
        <dbReference type="Proteomes" id="UP000636888"/>
    </source>
</evidence>
<protein>
    <submittedName>
        <fullName evidence="1">Uncharacterized protein</fullName>
    </submittedName>
</protein>
<organism evidence="1 2">
    <name type="scientific">Geomesophilobacter sediminis</name>
    <dbReference type="NCBI Taxonomy" id="2798584"/>
    <lineage>
        <taxon>Bacteria</taxon>
        <taxon>Pseudomonadati</taxon>
        <taxon>Thermodesulfobacteriota</taxon>
        <taxon>Desulfuromonadia</taxon>
        <taxon>Geobacterales</taxon>
        <taxon>Geobacteraceae</taxon>
        <taxon>Geomesophilobacter</taxon>
    </lineage>
</organism>
<dbReference type="Proteomes" id="UP000636888">
    <property type="component" value="Unassembled WGS sequence"/>
</dbReference>